<dbReference type="RefSeq" id="WP_246390037.1">
    <property type="nucleotide sequence ID" value="NZ_JACHXP010000023.1"/>
</dbReference>
<dbReference type="EMBL" id="JACHXP010000023">
    <property type="protein sequence ID" value="MBB3192200.1"/>
    <property type="molecule type" value="Genomic_DNA"/>
</dbReference>
<reference evidence="1 2" key="1">
    <citation type="submission" date="2020-08" db="EMBL/GenBank/DDBJ databases">
        <title>Genomic Encyclopedia of Type Strains, Phase III (KMG-III): the genomes of soil and plant-associated and newly described type strains.</title>
        <authorList>
            <person name="Whitman W."/>
        </authorList>
    </citation>
    <scope>NUCLEOTIDE SEQUENCE [LARGE SCALE GENOMIC DNA]</scope>
    <source>
        <strain evidence="1 2">CECT 7282</strain>
    </source>
</reference>
<dbReference type="Proteomes" id="UP000547614">
    <property type="component" value="Unassembled WGS sequence"/>
</dbReference>
<keyword evidence="2" id="KW-1185">Reference proteome</keyword>
<name>A0A839VE15_9GAMM</name>
<comment type="caution">
    <text evidence="1">The sequence shown here is derived from an EMBL/GenBank/DDBJ whole genome shotgun (WGS) entry which is preliminary data.</text>
</comment>
<proteinExistence type="predicted"/>
<evidence type="ECO:0000313" key="1">
    <source>
        <dbReference type="EMBL" id="MBB3192200.1"/>
    </source>
</evidence>
<organism evidence="1 2">
    <name type="scientific">Halomonas cerina</name>
    <dbReference type="NCBI Taxonomy" id="447424"/>
    <lineage>
        <taxon>Bacteria</taxon>
        <taxon>Pseudomonadati</taxon>
        <taxon>Pseudomonadota</taxon>
        <taxon>Gammaproteobacteria</taxon>
        <taxon>Oceanospirillales</taxon>
        <taxon>Halomonadaceae</taxon>
        <taxon>Halomonas</taxon>
    </lineage>
</organism>
<gene>
    <name evidence="1" type="ORF">FHR94_003484</name>
</gene>
<evidence type="ECO:0000313" key="2">
    <source>
        <dbReference type="Proteomes" id="UP000547614"/>
    </source>
</evidence>
<protein>
    <submittedName>
        <fullName evidence="1">Uncharacterized protein</fullName>
    </submittedName>
</protein>
<dbReference type="AlphaFoldDB" id="A0A839VE15"/>
<accession>A0A839VE15</accession>
<sequence length="263" mass="30227">MRWPIRRAWLQVAVREGFQSAVTLPVERALFQVWKRAMPGAGLLEQKGLPRRVIEQELGSDLVLHVDPRKLIRITDWRGYAHSSRPLSSAFLWDGEWDLRRGDLRYSSRYRFISDLDRHRDDLRHTARFRELKARLEEGRPWSSHQQGILLDSEERVLAYLRVYLSFLDDMAVRGFDDTRGKDALGVAVTREGRLLKINRGLHRLAMAQRLGLDSVPVSVKAVHREWWHQVTAGTTGQAALERLKVALAECTPETAPGPLDPV</sequence>